<dbReference type="SUPFAM" id="SSF52540">
    <property type="entry name" value="P-loop containing nucleoside triphosphate hydrolases"/>
    <property type="match status" value="1"/>
</dbReference>
<dbReference type="Proteomes" id="UP001141552">
    <property type="component" value="Unassembled WGS sequence"/>
</dbReference>
<sequence>MAELVAGAAVSALFSVLLEKLASPELRGFIRRGRKVDDQLLENLGTTMLAVRGLLNDVEEKQVTNPDVQRWLEELKDAAYKEKLLQLLLSQESNTERCELISIVGLGGIGKTTLAQLGLTKDILMSIRNMKSDDMTNVQLHTELAKALEGKRILLVLDDVWTAGRGQWEFLLKPFKSVAEGSKILVTTRDDKMASIKSATRLQLEKLEDDDSWLLFKNHAFGEEDPFVYPELNKIGRDIIQKCDGLPLALKALGGLLSCDRDALEWEKILKSSFWDQALIDEEILPALKLCYHYLPSHLKQCFAYCAIFPKDFSIDQKLLLHLWTVEENIEMEEIRKKYVQDLVSRSFLQQPNDNPGLLSMHDLVNDLARFVSGDFCCSVEKNDRSRMATEKIRYLSFDDGADSENVKEQIQTAKFLRILFQPSQYAIYGDIREGYIDLLTGLPSLRVFRLPQSVFGDDSNLPGLPISIGKFKHLRYINLSGWRIICLPDEVCNLYSLQTLILRDCKELEELPDLLGNLKKLRYFDLYGSGIVRLPASTIGLKNLRHLDIRGTEISVMTPQLGQLTKLVVLTDFFTGEGKSDSIAELGPLELLQGEFCIRNLENVVDPSHATLANLKGKKYIEKLELRWRDDGKVPKRSLPEQILEQLRPSTSLKALEVHKYPGVRFPNWLGEDCFSKLTSLRLNGGRHCSKLPALGHIVSVGPEFYGINSSNKKAFLSLEKLTFSIMIGLQQLMPPPILDDDGEVRAFPLLQELCMVHCPVLETTASIRFPFEGSFRLSKLSTGLYRAESGGYESDLNILLEGIESTVCLEELDISRCREIRSFELRRFKNLSCLGVRECPAFESLYCGDGEGPLTSLCVLRIRDCDNFISFPGQGLQAPNLRELSLEFLDALEELPKHMHSLLHSLTELTLSNCTKLRSFPEGGLPSSIQILVICGCDGIESSPEGEVLESFPEETLLPPSLNSLRLSDFRHLKSLDYKGLKHLSSLNKLKLYWCPELQSLPEEGLPSSLQCLKLSLVDWSAYSLKLSMCTKLRFLPEKGLPSSLQCLELWHCDDALHKRCQEQGGDWP</sequence>
<dbReference type="InterPro" id="IPR042197">
    <property type="entry name" value="Apaf_helical"/>
</dbReference>
<dbReference type="Pfam" id="PF25019">
    <property type="entry name" value="LRR_R13L1-DRL21"/>
    <property type="match status" value="1"/>
</dbReference>
<evidence type="ECO:0000313" key="11">
    <source>
        <dbReference type="Proteomes" id="UP001141552"/>
    </source>
</evidence>
<dbReference type="InterPro" id="IPR056789">
    <property type="entry name" value="LRR_R13L1-DRL21"/>
</dbReference>
<feature type="domain" description="R13L1/DRL21-like LRR repeat region" evidence="9">
    <location>
        <begin position="584"/>
        <end position="699"/>
    </location>
</feature>
<dbReference type="Pfam" id="PF18052">
    <property type="entry name" value="Rx_N"/>
    <property type="match status" value="1"/>
</dbReference>
<evidence type="ECO:0000256" key="4">
    <source>
        <dbReference type="ARBA" id="ARBA00022821"/>
    </source>
</evidence>
<organism evidence="10 11">
    <name type="scientific">Turnera subulata</name>
    <dbReference type="NCBI Taxonomy" id="218843"/>
    <lineage>
        <taxon>Eukaryota</taxon>
        <taxon>Viridiplantae</taxon>
        <taxon>Streptophyta</taxon>
        <taxon>Embryophyta</taxon>
        <taxon>Tracheophyta</taxon>
        <taxon>Spermatophyta</taxon>
        <taxon>Magnoliopsida</taxon>
        <taxon>eudicotyledons</taxon>
        <taxon>Gunneridae</taxon>
        <taxon>Pentapetalae</taxon>
        <taxon>rosids</taxon>
        <taxon>fabids</taxon>
        <taxon>Malpighiales</taxon>
        <taxon>Passifloraceae</taxon>
        <taxon>Turnera</taxon>
    </lineage>
</organism>
<name>A0A9Q0G125_9ROSI</name>
<dbReference type="PANTHER" id="PTHR36766">
    <property type="entry name" value="PLANT BROAD-SPECTRUM MILDEW RESISTANCE PROTEIN RPW8"/>
    <property type="match status" value="1"/>
</dbReference>
<evidence type="ECO:0000259" key="7">
    <source>
        <dbReference type="Pfam" id="PF18052"/>
    </source>
</evidence>
<evidence type="ECO:0008006" key="12">
    <source>
        <dbReference type="Google" id="ProtNLM"/>
    </source>
</evidence>
<dbReference type="InterPro" id="IPR041118">
    <property type="entry name" value="Rx_N"/>
</dbReference>
<dbReference type="Gene3D" id="1.10.8.430">
    <property type="entry name" value="Helical domain of apoptotic protease-activating factors"/>
    <property type="match status" value="1"/>
</dbReference>
<dbReference type="OrthoDB" id="1733640at2759"/>
<dbReference type="GO" id="GO:0005524">
    <property type="term" value="F:ATP binding"/>
    <property type="evidence" value="ECO:0007669"/>
    <property type="project" value="UniProtKB-KW"/>
</dbReference>
<dbReference type="InterPro" id="IPR002182">
    <property type="entry name" value="NB-ARC"/>
</dbReference>
<evidence type="ECO:0000259" key="8">
    <source>
        <dbReference type="Pfam" id="PF23559"/>
    </source>
</evidence>
<evidence type="ECO:0000313" key="10">
    <source>
        <dbReference type="EMBL" id="KAJ4841257.1"/>
    </source>
</evidence>
<comment type="caution">
    <text evidence="10">The sequence shown here is derived from an EMBL/GenBank/DDBJ whole genome shotgun (WGS) entry which is preliminary data.</text>
</comment>
<dbReference type="Gene3D" id="3.80.10.10">
    <property type="entry name" value="Ribonuclease Inhibitor"/>
    <property type="match status" value="4"/>
</dbReference>
<dbReference type="InterPro" id="IPR032675">
    <property type="entry name" value="LRR_dom_sf"/>
</dbReference>
<dbReference type="GO" id="GO:0051707">
    <property type="term" value="P:response to other organism"/>
    <property type="evidence" value="ECO:0007669"/>
    <property type="project" value="UniProtKB-ARBA"/>
</dbReference>
<dbReference type="Pfam" id="PF00931">
    <property type="entry name" value="NB-ARC"/>
    <property type="match status" value="1"/>
</dbReference>
<dbReference type="Pfam" id="PF23559">
    <property type="entry name" value="WHD_DRP"/>
    <property type="match status" value="1"/>
</dbReference>
<accession>A0A9Q0G125</accession>
<dbReference type="Gene3D" id="3.40.50.300">
    <property type="entry name" value="P-loop containing nucleotide triphosphate hydrolases"/>
    <property type="match status" value="2"/>
</dbReference>
<dbReference type="SUPFAM" id="SSF52058">
    <property type="entry name" value="L domain-like"/>
    <property type="match status" value="2"/>
</dbReference>
<keyword evidence="2" id="KW-0677">Repeat</keyword>
<gene>
    <name evidence="10" type="ORF">Tsubulata_046361</name>
</gene>
<dbReference type="Gene3D" id="1.10.10.10">
    <property type="entry name" value="Winged helix-like DNA-binding domain superfamily/Winged helix DNA-binding domain"/>
    <property type="match status" value="1"/>
</dbReference>
<dbReference type="PRINTS" id="PR00364">
    <property type="entry name" value="DISEASERSIST"/>
</dbReference>
<dbReference type="EMBL" id="JAKUCV010002836">
    <property type="protein sequence ID" value="KAJ4841257.1"/>
    <property type="molecule type" value="Genomic_DNA"/>
</dbReference>
<dbReference type="AlphaFoldDB" id="A0A9Q0G125"/>
<dbReference type="GO" id="GO:0006952">
    <property type="term" value="P:defense response"/>
    <property type="evidence" value="ECO:0007669"/>
    <property type="project" value="UniProtKB-KW"/>
</dbReference>
<protein>
    <recommendedName>
        <fullName evidence="12">NB-ARC domain-containing protein</fullName>
    </recommendedName>
</protein>
<dbReference type="PANTHER" id="PTHR36766:SF40">
    <property type="entry name" value="DISEASE RESISTANCE PROTEIN RGA3"/>
    <property type="match status" value="1"/>
</dbReference>
<dbReference type="InterPro" id="IPR027417">
    <property type="entry name" value="P-loop_NTPase"/>
</dbReference>
<evidence type="ECO:0000259" key="9">
    <source>
        <dbReference type="Pfam" id="PF25019"/>
    </source>
</evidence>
<keyword evidence="11" id="KW-1185">Reference proteome</keyword>
<dbReference type="GO" id="GO:0043531">
    <property type="term" value="F:ADP binding"/>
    <property type="evidence" value="ECO:0007669"/>
    <property type="project" value="InterPro"/>
</dbReference>
<feature type="domain" description="NB-ARC" evidence="6">
    <location>
        <begin position="119"/>
        <end position="224"/>
    </location>
</feature>
<evidence type="ECO:0000256" key="3">
    <source>
        <dbReference type="ARBA" id="ARBA00022741"/>
    </source>
</evidence>
<reference evidence="10" key="2">
    <citation type="journal article" date="2023" name="Plants (Basel)">
        <title>Annotation of the Turnera subulata (Passifloraceae) Draft Genome Reveals the S-Locus Evolved after the Divergence of Turneroideae from Passifloroideae in a Stepwise Manner.</title>
        <authorList>
            <person name="Henning P.M."/>
            <person name="Roalson E.H."/>
            <person name="Mir W."/>
            <person name="McCubbin A.G."/>
            <person name="Shore J.S."/>
        </authorList>
    </citation>
    <scope>NUCLEOTIDE SEQUENCE</scope>
    <source>
        <strain evidence="10">F60SS</strain>
    </source>
</reference>
<feature type="domain" description="Disease resistance protein winged helix" evidence="8">
    <location>
        <begin position="308"/>
        <end position="369"/>
    </location>
</feature>
<evidence type="ECO:0000256" key="1">
    <source>
        <dbReference type="ARBA" id="ARBA00022614"/>
    </source>
</evidence>
<evidence type="ECO:0000259" key="6">
    <source>
        <dbReference type="Pfam" id="PF00931"/>
    </source>
</evidence>
<keyword evidence="3" id="KW-0547">Nucleotide-binding</keyword>
<dbReference type="InterPro" id="IPR058922">
    <property type="entry name" value="WHD_DRP"/>
</dbReference>
<dbReference type="InterPro" id="IPR036388">
    <property type="entry name" value="WH-like_DNA-bd_sf"/>
</dbReference>
<evidence type="ECO:0000256" key="5">
    <source>
        <dbReference type="ARBA" id="ARBA00022840"/>
    </source>
</evidence>
<keyword evidence="1" id="KW-0433">Leucine-rich repeat</keyword>
<proteinExistence type="predicted"/>
<evidence type="ECO:0000256" key="2">
    <source>
        <dbReference type="ARBA" id="ARBA00022737"/>
    </source>
</evidence>
<reference evidence="10" key="1">
    <citation type="submission" date="2022-02" db="EMBL/GenBank/DDBJ databases">
        <authorList>
            <person name="Henning P.M."/>
            <person name="McCubbin A.G."/>
            <person name="Shore J.S."/>
        </authorList>
    </citation>
    <scope>NUCLEOTIDE SEQUENCE</scope>
    <source>
        <strain evidence="10">F60SS</strain>
        <tissue evidence="10">Leaves</tissue>
    </source>
</reference>
<keyword evidence="5" id="KW-0067">ATP-binding</keyword>
<keyword evidence="4" id="KW-0611">Plant defense</keyword>
<feature type="domain" description="Disease resistance N-terminal" evidence="7">
    <location>
        <begin position="9"/>
        <end position="81"/>
    </location>
</feature>